<proteinExistence type="inferred from homology"/>
<evidence type="ECO:0000256" key="6">
    <source>
        <dbReference type="SAM" id="SignalP"/>
    </source>
</evidence>
<dbReference type="GO" id="GO:1901678">
    <property type="term" value="P:iron coordination entity transport"/>
    <property type="evidence" value="ECO:0007669"/>
    <property type="project" value="UniProtKB-ARBA"/>
</dbReference>
<evidence type="ECO:0000256" key="4">
    <source>
        <dbReference type="ARBA" id="ARBA00022496"/>
    </source>
</evidence>
<dbReference type="InterPro" id="IPR033870">
    <property type="entry name" value="FatB"/>
</dbReference>
<dbReference type="PANTHER" id="PTHR30532">
    <property type="entry name" value="IRON III DICITRATE-BINDING PERIPLASMIC PROTEIN"/>
    <property type="match status" value="1"/>
</dbReference>
<dbReference type="PROSITE" id="PS50983">
    <property type="entry name" value="FE_B12_PBP"/>
    <property type="match status" value="1"/>
</dbReference>
<dbReference type="CDD" id="cd01140">
    <property type="entry name" value="FatB"/>
    <property type="match status" value="1"/>
</dbReference>
<feature type="chain" id="PRO_5017020407" evidence="6">
    <location>
        <begin position="25"/>
        <end position="301"/>
    </location>
</feature>
<dbReference type="Proteomes" id="UP000254601">
    <property type="component" value="Unassembled WGS sequence"/>
</dbReference>
<dbReference type="EMBL" id="UHIC01000001">
    <property type="protein sequence ID" value="SUO94289.1"/>
    <property type="molecule type" value="Genomic_DNA"/>
</dbReference>
<protein>
    <submittedName>
        <fullName evidence="8">Uncharacterized ABC transporter solute-binding protein yclQ</fullName>
    </submittedName>
</protein>
<sequence length="301" mass="32302">MRSLRRWILSGCMVLWLIATCAAASIDTARGNVTISEMPKRIAVYDWAALDSLHSLGVPIGATTRPVEIDYLAPVFAQAKTVGTLFEPDYEALAAYAPDLIITDGPGAVSYEQLAKLAPTIDMTIDNSAIRESGQKRIAAFAQLFGKQKSAEKIKATIDKAFANAQTAVKGHGNALVLSITGPKISAFGADSRLGSWLHKDIGMPAADTQLSNAPHGQPVTMEYVAKINPDWLIVLDRSAALGEPAAAWATLDNQLIHHTTAWRKQQIIIMPAANYIAAGGAQQLIDAAEQLTQAMKNKEE</sequence>
<accession>A0A380MNT9</accession>
<dbReference type="OrthoDB" id="63946at2"/>
<reference evidence="8 9" key="1">
    <citation type="submission" date="2018-06" db="EMBL/GenBank/DDBJ databases">
        <authorList>
            <consortium name="Pathogen Informatics"/>
            <person name="Doyle S."/>
        </authorList>
    </citation>
    <scope>NUCLEOTIDE SEQUENCE [LARGE SCALE GENOMIC DNA]</scope>
    <source>
        <strain evidence="8 9">NCTC13337</strain>
    </source>
</reference>
<gene>
    <name evidence="8" type="primary">yclQ_2</name>
    <name evidence="8" type="ORF">NCTC13337_00656</name>
</gene>
<organism evidence="8 9">
    <name type="scientific">Suttonella ornithocola</name>
    <dbReference type="NCBI Taxonomy" id="279832"/>
    <lineage>
        <taxon>Bacteria</taxon>
        <taxon>Pseudomonadati</taxon>
        <taxon>Pseudomonadota</taxon>
        <taxon>Gammaproteobacteria</taxon>
        <taxon>Cardiobacteriales</taxon>
        <taxon>Cardiobacteriaceae</taxon>
        <taxon>Suttonella</taxon>
    </lineage>
</organism>
<evidence type="ECO:0000313" key="8">
    <source>
        <dbReference type="EMBL" id="SUO94289.1"/>
    </source>
</evidence>
<dbReference type="PANTHER" id="PTHR30532:SF28">
    <property type="entry name" value="PETROBACTIN-BINDING PROTEIN YCLQ"/>
    <property type="match status" value="1"/>
</dbReference>
<keyword evidence="3" id="KW-0813">Transport</keyword>
<dbReference type="InterPro" id="IPR002491">
    <property type="entry name" value="ABC_transptr_periplasmic_BD"/>
</dbReference>
<dbReference type="RefSeq" id="WP_072576765.1">
    <property type="nucleotide sequence ID" value="NZ_LWHB01000098.1"/>
</dbReference>
<dbReference type="InterPro" id="IPR051313">
    <property type="entry name" value="Bact_iron-sidero_bind"/>
</dbReference>
<keyword evidence="9" id="KW-1185">Reference proteome</keyword>
<keyword evidence="4" id="KW-0410">Iron transport</keyword>
<keyword evidence="4" id="KW-0408">Iron</keyword>
<evidence type="ECO:0000313" key="9">
    <source>
        <dbReference type="Proteomes" id="UP000254601"/>
    </source>
</evidence>
<dbReference type="GO" id="GO:0030288">
    <property type="term" value="C:outer membrane-bounded periplasmic space"/>
    <property type="evidence" value="ECO:0007669"/>
    <property type="project" value="TreeGrafter"/>
</dbReference>
<comment type="similarity">
    <text evidence="2">Belongs to the bacterial solute-binding protein 8 family.</text>
</comment>
<dbReference type="SUPFAM" id="SSF53807">
    <property type="entry name" value="Helical backbone' metal receptor"/>
    <property type="match status" value="1"/>
</dbReference>
<evidence type="ECO:0000256" key="5">
    <source>
        <dbReference type="ARBA" id="ARBA00022729"/>
    </source>
</evidence>
<feature type="signal peptide" evidence="6">
    <location>
        <begin position="1"/>
        <end position="24"/>
    </location>
</feature>
<keyword evidence="5 6" id="KW-0732">Signal</keyword>
<evidence type="ECO:0000256" key="3">
    <source>
        <dbReference type="ARBA" id="ARBA00022448"/>
    </source>
</evidence>
<keyword evidence="4" id="KW-0406">Ion transport</keyword>
<dbReference type="Pfam" id="PF01497">
    <property type="entry name" value="Peripla_BP_2"/>
    <property type="match status" value="1"/>
</dbReference>
<evidence type="ECO:0000256" key="1">
    <source>
        <dbReference type="ARBA" id="ARBA00004196"/>
    </source>
</evidence>
<evidence type="ECO:0000256" key="2">
    <source>
        <dbReference type="ARBA" id="ARBA00008814"/>
    </source>
</evidence>
<name>A0A380MNT9_9GAMM</name>
<dbReference type="AlphaFoldDB" id="A0A380MNT9"/>
<comment type="subcellular location">
    <subcellularLocation>
        <location evidence="1">Cell envelope</location>
    </subcellularLocation>
</comment>
<evidence type="ECO:0000259" key="7">
    <source>
        <dbReference type="PROSITE" id="PS50983"/>
    </source>
</evidence>
<feature type="domain" description="Fe/B12 periplasmic-binding" evidence="7">
    <location>
        <begin position="41"/>
        <end position="300"/>
    </location>
</feature>
<dbReference type="Gene3D" id="3.40.50.1980">
    <property type="entry name" value="Nitrogenase molybdenum iron protein domain"/>
    <property type="match status" value="2"/>
</dbReference>